<dbReference type="PROSITE" id="PS00137">
    <property type="entry name" value="SUBTILASE_HIS"/>
    <property type="match status" value="1"/>
</dbReference>
<feature type="compositionally biased region" description="Low complexity" evidence="7">
    <location>
        <begin position="680"/>
        <end position="696"/>
    </location>
</feature>
<feature type="domain" description="Peptidase S8/S53" evidence="9">
    <location>
        <begin position="123"/>
        <end position="356"/>
    </location>
</feature>
<keyword evidence="8" id="KW-0812">Transmembrane</keyword>
<feature type="transmembrane region" description="Helical" evidence="8">
    <location>
        <begin position="567"/>
        <end position="590"/>
    </location>
</feature>
<evidence type="ECO:0000259" key="9">
    <source>
        <dbReference type="Pfam" id="PF00082"/>
    </source>
</evidence>
<dbReference type="InterPro" id="IPR015500">
    <property type="entry name" value="Peptidase_S8_subtilisin-rel"/>
</dbReference>
<keyword evidence="8" id="KW-1133">Transmembrane helix</keyword>
<evidence type="ECO:0000256" key="6">
    <source>
        <dbReference type="RuleBase" id="RU003355"/>
    </source>
</evidence>
<feature type="compositionally biased region" description="Gly residues" evidence="7">
    <location>
        <begin position="775"/>
        <end position="792"/>
    </location>
</feature>
<dbReference type="InterPro" id="IPR023828">
    <property type="entry name" value="Peptidase_S8_Ser-AS"/>
</dbReference>
<evidence type="ECO:0000313" key="10">
    <source>
        <dbReference type="EMBL" id="KAG8460645.1"/>
    </source>
</evidence>
<dbReference type="PANTHER" id="PTHR43806">
    <property type="entry name" value="PEPTIDASE S8"/>
    <property type="match status" value="1"/>
</dbReference>
<dbReference type="Proteomes" id="UP000751190">
    <property type="component" value="Unassembled WGS sequence"/>
</dbReference>
<feature type="compositionally biased region" description="Pro residues" evidence="7">
    <location>
        <begin position="739"/>
        <end position="748"/>
    </location>
</feature>
<keyword evidence="4 5" id="KW-0720">Serine protease</keyword>
<dbReference type="SUPFAM" id="SSF52743">
    <property type="entry name" value="Subtilisin-like"/>
    <property type="match status" value="1"/>
</dbReference>
<dbReference type="CDD" id="cd04077">
    <property type="entry name" value="Peptidases_S8_PCSK9_ProteinaseK_like"/>
    <property type="match status" value="1"/>
</dbReference>
<dbReference type="InterPro" id="IPR037045">
    <property type="entry name" value="S8pro/Inhibitor_I9_sf"/>
</dbReference>
<feature type="compositionally biased region" description="Pro residues" evidence="7">
    <location>
        <begin position="516"/>
        <end position="525"/>
    </location>
</feature>
<dbReference type="InterPro" id="IPR034193">
    <property type="entry name" value="PCSK9_ProteinaseK-like"/>
</dbReference>
<evidence type="ECO:0000313" key="11">
    <source>
        <dbReference type="Proteomes" id="UP000751190"/>
    </source>
</evidence>
<evidence type="ECO:0000256" key="1">
    <source>
        <dbReference type="ARBA" id="ARBA00011073"/>
    </source>
</evidence>
<dbReference type="GO" id="GO:0004252">
    <property type="term" value="F:serine-type endopeptidase activity"/>
    <property type="evidence" value="ECO:0007669"/>
    <property type="project" value="UniProtKB-UniRule"/>
</dbReference>
<evidence type="ECO:0000256" key="7">
    <source>
        <dbReference type="SAM" id="MobiDB-lite"/>
    </source>
</evidence>
<feature type="region of interest" description="Disordered" evidence="7">
    <location>
        <begin position="376"/>
        <end position="410"/>
    </location>
</feature>
<gene>
    <name evidence="10" type="ORF">KFE25_011420</name>
</gene>
<dbReference type="AlphaFoldDB" id="A0A8J5XKU1"/>
<keyword evidence="8" id="KW-0472">Membrane</keyword>
<keyword evidence="11" id="KW-1185">Reference proteome</keyword>
<dbReference type="PROSITE" id="PS00136">
    <property type="entry name" value="SUBTILASE_ASP"/>
    <property type="match status" value="1"/>
</dbReference>
<feature type="compositionally biased region" description="Low complexity" evidence="7">
    <location>
        <begin position="800"/>
        <end position="823"/>
    </location>
</feature>
<feature type="region of interest" description="Disordered" evidence="7">
    <location>
        <begin position="723"/>
        <end position="846"/>
    </location>
</feature>
<dbReference type="InterPro" id="IPR023827">
    <property type="entry name" value="Peptidase_S8_Asp-AS"/>
</dbReference>
<feature type="active site" description="Charge relay system" evidence="5">
    <location>
        <position position="317"/>
    </location>
</feature>
<feature type="region of interest" description="Disordered" evidence="7">
    <location>
        <begin position="516"/>
        <end position="543"/>
    </location>
</feature>
<accession>A0A8J5XKU1</accession>
<dbReference type="PRINTS" id="PR00723">
    <property type="entry name" value="SUBTILISIN"/>
</dbReference>
<dbReference type="Gene3D" id="3.40.50.200">
    <property type="entry name" value="Peptidase S8/S53 domain"/>
    <property type="match status" value="1"/>
</dbReference>
<organism evidence="10 11">
    <name type="scientific">Diacronema lutheri</name>
    <name type="common">Unicellular marine alga</name>
    <name type="synonym">Monochrysis lutheri</name>
    <dbReference type="NCBI Taxonomy" id="2081491"/>
    <lineage>
        <taxon>Eukaryota</taxon>
        <taxon>Haptista</taxon>
        <taxon>Haptophyta</taxon>
        <taxon>Pavlovophyceae</taxon>
        <taxon>Pavlovales</taxon>
        <taxon>Pavlovaceae</taxon>
        <taxon>Diacronema</taxon>
    </lineage>
</organism>
<dbReference type="InterPro" id="IPR050131">
    <property type="entry name" value="Peptidase_S8_subtilisin-like"/>
</dbReference>
<feature type="region of interest" description="Disordered" evidence="7">
    <location>
        <begin position="668"/>
        <end position="701"/>
    </location>
</feature>
<feature type="compositionally biased region" description="Pro residues" evidence="7">
    <location>
        <begin position="382"/>
        <end position="408"/>
    </location>
</feature>
<proteinExistence type="inferred from homology"/>
<name>A0A8J5XKU1_DIALT</name>
<dbReference type="GO" id="GO:0006508">
    <property type="term" value="P:proteolysis"/>
    <property type="evidence" value="ECO:0007669"/>
    <property type="project" value="UniProtKB-KW"/>
</dbReference>
<dbReference type="OrthoDB" id="206201at2759"/>
<feature type="active site" description="Charge relay system" evidence="5">
    <location>
        <position position="132"/>
    </location>
</feature>
<feature type="active site" description="Charge relay system" evidence="5">
    <location>
        <position position="165"/>
    </location>
</feature>
<dbReference type="InterPro" id="IPR036852">
    <property type="entry name" value="Peptidase_S8/S53_dom_sf"/>
</dbReference>
<dbReference type="Gene3D" id="3.30.70.80">
    <property type="entry name" value="Peptidase S8 propeptide/proteinase inhibitor I9"/>
    <property type="match status" value="1"/>
</dbReference>
<feature type="compositionally biased region" description="Low complexity" evidence="7">
    <location>
        <begin position="756"/>
        <end position="774"/>
    </location>
</feature>
<evidence type="ECO:0000256" key="5">
    <source>
        <dbReference type="PROSITE-ProRule" id="PRU01240"/>
    </source>
</evidence>
<comment type="similarity">
    <text evidence="1 5 6">Belongs to the peptidase S8 family.</text>
</comment>
<dbReference type="PROSITE" id="PS00138">
    <property type="entry name" value="SUBTILASE_SER"/>
    <property type="match status" value="1"/>
</dbReference>
<dbReference type="InterPro" id="IPR000209">
    <property type="entry name" value="Peptidase_S8/S53_dom"/>
</dbReference>
<protein>
    <recommendedName>
        <fullName evidence="9">Peptidase S8/S53 domain-containing protein</fullName>
    </recommendedName>
</protein>
<keyword evidence="2 5" id="KW-0645">Protease</keyword>
<dbReference type="PANTHER" id="PTHR43806:SF11">
    <property type="entry name" value="CEREVISIN-RELATED"/>
    <property type="match status" value="1"/>
</dbReference>
<dbReference type="GO" id="GO:0005615">
    <property type="term" value="C:extracellular space"/>
    <property type="evidence" value="ECO:0007669"/>
    <property type="project" value="TreeGrafter"/>
</dbReference>
<evidence type="ECO:0000256" key="8">
    <source>
        <dbReference type="SAM" id="Phobius"/>
    </source>
</evidence>
<dbReference type="Pfam" id="PF00082">
    <property type="entry name" value="Peptidase_S8"/>
    <property type="match status" value="1"/>
</dbReference>
<dbReference type="InterPro" id="IPR022398">
    <property type="entry name" value="Peptidase_S8_His-AS"/>
</dbReference>
<evidence type="ECO:0000256" key="2">
    <source>
        <dbReference type="ARBA" id="ARBA00022670"/>
    </source>
</evidence>
<dbReference type="EMBL" id="JAGTXO010000031">
    <property type="protein sequence ID" value="KAG8460645.1"/>
    <property type="molecule type" value="Genomic_DNA"/>
</dbReference>
<sequence length="846" mass="86557">MVPAAVLLLPLSGREQPRAWTGPTGRYIVHFPGVVSAASRARAESHVRAAPNSSVVKIRHRFARVFHGVAAELSDDAVRHFEAAGATVLVDPPVHKAVASWGIDRIDQPDLPLDDSYDNTNAGSGVHIFVIDTGINAAHVEFQGRVGDGYDFVSDDDDPDDCDGHGTHCAGSAAGTTVGVAPSATVHGVRVLGCDGSGSFSDVLAGLGWVADHAAAKKVVSMSLGSSFSEQINILVGAYVADGLHVVVAAGNDGEDACAYSPSSEPSVITVGASERNDEAAVYSNAGNCVDIFAPGSQINSAYIGSAGTYQTLSGTSMATPHVAGVLAQVLAANDAMSPAAARAALLASAVRGRLRDSEEPTALPNRHVPNVLLQQVGNSRPSPPPSPPSPPPPPRPPPSPPSPPLPPGTTLRIDIRADQYPAETAWYLMRKQRSWQAIQSGTVPISAAGQLTSWTFQLAAGVYRWQVTDTQGDGLCCAYGEGSYTLTLDGVQIASGGAFTTSDAVSFNVGLPFPPPMPPPPSPPASVASAPSPPPPSLGRLAKGAADKARGLWARLLTGELSVVEWTLVTAVPLGALAIIGSCCAWLVLRARRRKAASARAWHAEHGGVTPPRGQLQPAGAPISFLSVVHAQPATRSTSSRQRLSACGACAVATEPRVPAQPTVLPPLHARAMPPPYTSHAQHQALAAQSASAAHGSPWCGSSQLAAAPAVAAAARRAPVSASNGFGVRPPWQSAPQPITPHEPTAPPRTELSTSGSSGRSRSSGRSSRQATGMDGGGGRTGGRAGGGTARGGVESQNGSASLGDGRGSSSGLSSGRQSAARSRADSVEVSADGSVPYADVYDDR</sequence>
<dbReference type="PROSITE" id="PS51892">
    <property type="entry name" value="SUBTILASE"/>
    <property type="match status" value="1"/>
</dbReference>
<reference evidence="10" key="1">
    <citation type="submission" date="2021-05" db="EMBL/GenBank/DDBJ databases">
        <title>The genome of the haptophyte Pavlova lutheri (Diacronema luteri, Pavlovales) - a model for lipid biosynthesis in eukaryotic algae.</title>
        <authorList>
            <person name="Hulatt C.J."/>
            <person name="Posewitz M.C."/>
        </authorList>
    </citation>
    <scope>NUCLEOTIDE SEQUENCE</scope>
    <source>
        <strain evidence="10">NIVA-4/92</strain>
    </source>
</reference>
<keyword evidence="3 5" id="KW-0378">Hydrolase</keyword>
<dbReference type="FunFam" id="3.40.50.200:FF:000014">
    <property type="entry name" value="Proteinase K"/>
    <property type="match status" value="1"/>
</dbReference>
<evidence type="ECO:0000256" key="4">
    <source>
        <dbReference type="ARBA" id="ARBA00022825"/>
    </source>
</evidence>
<evidence type="ECO:0000256" key="3">
    <source>
        <dbReference type="ARBA" id="ARBA00022801"/>
    </source>
</evidence>
<comment type="caution">
    <text evidence="10">The sequence shown here is derived from an EMBL/GenBank/DDBJ whole genome shotgun (WGS) entry which is preliminary data.</text>
</comment>